<organism evidence="3 4">
    <name type="scientific">Aquisphaera giovannonii</name>
    <dbReference type="NCBI Taxonomy" id="406548"/>
    <lineage>
        <taxon>Bacteria</taxon>
        <taxon>Pseudomonadati</taxon>
        <taxon>Planctomycetota</taxon>
        <taxon>Planctomycetia</taxon>
        <taxon>Isosphaerales</taxon>
        <taxon>Isosphaeraceae</taxon>
        <taxon>Aquisphaera</taxon>
    </lineage>
</organism>
<evidence type="ECO:0000256" key="1">
    <source>
        <dbReference type="SAM" id="MobiDB-lite"/>
    </source>
</evidence>
<name>A0A5B9W5M8_9BACT</name>
<evidence type="ECO:0000256" key="2">
    <source>
        <dbReference type="SAM" id="SignalP"/>
    </source>
</evidence>
<reference evidence="3 4" key="1">
    <citation type="submission" date="2019-08" db="EMBL/GenBank/DDBJ databases">
        <title>Deep-cultivation of Planctomycetes and their phenomic and genomic characterization uncovers novel biology.</title>
        <authorList>
            <person name="Wiegand S."/>
            <person name="Jogler M."/>
            <person name="Boedeker C."/>
            <person name="Pinto D."/>
            <person name="Vollmers J."/>
            <person name="Rivas-Marin E."/>
            <person name="Kohn T."/>
            <person name="Peeters S.H."/>
            <person name="Heuer A."/>
            <person name="Rast P."/>
            <person name="Oberbeckmann S."/>
            <person name="Bunk B."/>
            <person name="Jeske O."/>
            <person name="Meyerdierks A."/>
            <person name="Storesund J.E."/>
            <person name="Kallscheuer N."/>
            <person name="Luecker S."/>
            <person name="Lage O.M."/>
            <person name="Pohl T."/>
            <person name="Merkel B.J."/>
            <person name="Hornburger P."/>
            <person name="Mueller R.-W."/>
            <person name="Bruemmer F."/>
            <person name="Labrenz M."/>
            <person name="Spormann A.M."/>
            <person name="Op den Camp H."/>
            <person name="Overmann J."/>
            <person name="Amann R."/>
            <person name="Jetten M.S.M."/>
            <person name="Mascher T."/>
            <person name="Medema M.H."/>
            <person name="Devos D.P."/>
            <person name="Kaster A.-K."/>
            <person name="Ovreas L."/>
            <person name="Rohde M."/>
            <person name="Galperin M.Y."/>
            <person name="Jogler C."/>
        </authorList>
    </citation>
    <scope>NUCLEOTIDE SEQUENCE [LARGE SCALE GENOMIC DNA]</scope>
    <source>
        <strain evidence="3 4">OJF2</strain>
    </source>
</reference>
<dbReference type="KEGG" id="agv:OJF2_39910"/>
<feature type="region of interest" description="Disordered" evidence="1">
    <location>
        <begin position="199"/>
        <end position="331"/>
    </location>
</feature>
<feature type="compositionally biased region" description="Low complexity" evidence="1">
    <location>
        <begin position="308"/>
        <end position="331"/>
    </location>
</feature>
<feature type="compositionally biased region" description="Basic residues" evidence="1">
    <location>
        <begin position="267"/>
        <end position="277"/>
    </location>
</feature>
<dbReference type="RefSeq" id="WP_148595245.1">
    <property type="nucleotide sequence ID" value="NZ_CP042997.1"/>
</dbReference>
<accession>A0A5B9W5M8</accession>
<evidence type="ECO:0000313" key="4">
    <source>
        <dbReference type="Proteomes" id="UP000324233"/>
    </source>
</evidence>
<keyword evidence="2" id="KW-0732">Signal</keyword>
<dbReference type="Proteomes" id="UP000324233">
    <property type="component" value="Chromosome"/>
</dbReference>
<sequence length="331" mass="31698" precursor="true">MRASKVSLRLAACSAAFFTCLAPGLQPTARAQSVGFVPGVGVAPSGVSLGVTPTVSADRMYVRMGMDVGFNQVTGFTTYQVPAAVSGGGGGGGNAGGGNANAAAINNLLGNLGGGAVSGAMGNGGASTINYGAFGGVAAVSGVGSYGNFGGDPFNSMGGLNTYGGNAGPGSAGSFGQVQGFNGAGNFVGGAGTFGPAGGNAGAGPGGPSRNFIGNPLGSKGPRATLPGEGPGAMPSSNDPFLQAAEAPARTVAGDRGAQADGARMRPAVRGRSRGSRSKVLVRSPAQSSTKVAASRRQDGPDSPPAPASDSSASRPTPASPAPSASHRSQP</sequence>
<keyword evidence="4" id="KW-1185">Reference proteome</keyword>
<proteinExistence type="predicted"/>
<dbReference type="AlphaFoldDB" id="A0A5B9W5M8"/>
<feature type="chain" id="PRO_5022670321" evidence="2">
    <location>
        <begin position="23"/>
        <end position="331"/>
    </location>
</feature>
<protein>
    <submittedName>
        <fullName evidence="3">Uncharacterized protein</fullName>
    </submittedName>
</protein>
<gene>
    <name evidence="3" type="ORF">OJF2_39910</name>
</gene>
<evidence type="ECO:0000313" key="3">
    <source>
        <dbReference type="EMBL" id="QEH35439.1"/>
    </source>
</evidence>
<feature type="signal peptide" evidence="2">
    <location>
        <begin position="1"/>
        <end position="22"/>
    </location>
</feature>
<dbReference type="EMBL" id="CP042997">
    <property type="protein sequence ID" value="QEH35439.1"/>
    <property type="molecule type" value="Genomic_DNA"/>
</dbReference>